<gene>
    <name evidence="1" type="ORF">BKA15_005671</name>
</gene>
<dbReference type="SUPFAM" id="SSF56112">
    <property type="entry name" value="Protein kinase-like (PK-like)"/>
    <property type="match status" value="1"/>
</dbReference>
<dbReference type="EMBL" id="JACCBU010000001">
    <property type="protein sequence ID" value="NYE74342.1"/>
    <property type="molecule type" value="Genomic_DNA"/>
</dbReference>
<dbReference type="RefSeq" id="WP_179756572.1">
    <property type="nucleotide sequence ID" value="NZ_JACCBU010000001.1"/>
</dbReference>
<proteinExistence type="predicted"/>
<dbReference type="AlphaFoldDB" id="A0A7Y9LDW8"/>
<organism evidence="1 2">
    <name type="scientific">Microlunatus parietis</name>
    <dbReference type="NCBI Taxonomy" id="682979"/>
    <lineage>
        <taxon>Bacteria</taxon>
        <taxon>Bacillati</taxon>
        <taxon>Actinomycetota</taxon>
        <taxon>Actinomycetes</taxon>
        <taxon>Propionibacteriales</taxon>
        <taxon>Propionibacteriaceae</taxon>
        <taxon>Microlunatus</taxon>
    </lineage>
</organism>
<reference evidence="1 2" key="1">
    <citation type="submission" date="2020-07" db="EMBL/GenBank/DDBJ databases">
        <title>Sequencing the genomes of 1000 actinobacteria strains.</title>
        <authorList>
            <person name="Klenk H.-P."/>
        </authorList>
    </citation>
    <scope>NUCLEOTIDE SEQUENCE [LARGE SCALE GENOMIC DNA]</scope>
    <source>
        <strain evidence="1 2">DSM 22083</strain>
    </source>
</reference>
<name>A0A7Y9LDW8_9ACTN</name>
<evidence type="ECO:0008006" key="3">
    <source>
        <dbReference type="Google" id="ProtNLM"/>
    </source>
</evidence>
<dbReference type="Proteomes" id="UP000569914">
    <property type="component" value="Unassembled WGS sequence"/>
</dbReference>
<evidence type="ECO:0000313" key="1">
    <source>
        <dbReference type="EMBL" id="NYE74342.1"/>
    </source>
</evidence>
<sequence>MELENRRARHRLISDSLAARTDAELAELVGPGGSGIVEVAGAAVFAKRIPLTDLELAHPRSTANLFDLPLVCHFFFGVPSVTRFGFGGPSLNAWRELAANLIITDGVLAGETEAFPMLHHWRVLPGRPPLSAGPAELADLVAELDGSPAVRTRLEALRDATHSLVLFSEQLPYPVSDWLREDPLAKAEVFERQLLEIVSFLRDRELLHLDGQLGNMRSDGERLYFTDFGLAASPRFEVTGPERSFLASIATSDADYAALRLVHWLAVAVCGVPDPKAPGQDWRPRAEFVRRCAEGDLPDDLPPVAVGILTRHAATAWRTFSFYRRLFNDDRHAEYPQPLRA</sequence>
<accession>A0A7Y9LDW8</accession>
<evidence type="ECO:0000313" key="2">
    <source>
        <dbReference type="Proteomes" id="UP000569914"/>
    </source>
</evidence>
<dbReference type="InterPro" id="IPR011009">
    <property type="entry name" value="Kinase-like_dom_sf"/>
</dbReference>
<keyword evidence="2" id="KW-1185">Reference proteome</keyword>
<comment type="caution">
    <text evidence="1">The sequence shown here is derived from an EMBL/GenBank/DDBJ whole genome shotgun (WGS) entry which is preliminary data.</text>
</comment>
<protein>
    <recommendedName>
        <fullName evidence="3">Protein kinase domain-containing protein</fullName>
    </recommendedName>
</protein>